<dbReference type="RefSeq" id="WP_377303816.1">
    <property type="nucleotide sequence ID" value="NZ_JBHSMK010000004.1"/>
</dbReference>
<sequence>MHLELPKARLESFKDFAKHYLMIVLSILTALGLEAWIEHAHHVHAAEAASLRIDAEIRSNLDAIESSLAQDARQAKRLAAIRDGLVQDFKAHAPEATIAQHIQSQVAARNFNLELKWPTLRHEAWDVAVADQSASWIDRERMQRYSAVYANQRDVSTSLSANLALVMDGPRMIDTLTDLDSGDVQSREFLHVVSQMATMLDQAQQNLQLLQRHLRDALPAQADRTTASRR</sequence>
<evidence type="ECO:0000313" key="1">
    <source>
        <dbReference type="EMBL" id="MFC5436433.1"/>
    </source>
</evidence>
<evidence type="ECO:0000313" key="2">
    <source>
        <dbReference type="Proteomes" id="UP001596013"/>
    </source>
</evidence>
<dbReference type="Proteomes" id="UP001596013">
    <property type="component" value="Unassembled WGS sequence"/>
</dbReference>
<name>A0ABW0JK48_9GAMM</name>
<proteinExistence type="predicted"/>
<comment type="caution">
    <text evidence="1">The sequence shown here is derived from an EMBL/GenBank/DDBJ whole genome shotgun (WGS) entry which is preliminary data.</text>
</comment>
<accession>A0ABW0JK48</accession>
<evidence type="ECO:0008006" key="3">
    <source>
        <dbReference type="Google" id="ProtNLM"/>
    </source>
</evidence>
<keyword evidence="2" id="KW-1185">Reference proteome</keyword>
<organism evidence="1 2">
    <name type="scientific">Rhodanobacter umsongensis</name>
    <dbReference type="NCBI Taxonomy" id="633153"/>
    <lineage>
        <taxon>Bacteria</taxon>
        <taxon>Pseudomonadati</taxon>
        <taxon>Pseudomonadota</taxon>
        <taxon>Gammaproteobacteria</taxon>
        <taxon>Lysobacterales</taxon>
        <taxon>Rhodanobacteraceae</taxon>
        <taxon>Rhodanobacter</taxon>
    </lineage>
</organism>
<protein>
    <recommendedName>
        <fullName evidence="3">Chemotaxis methyl-accepting receptor HlyB-like 4HB MCP domain-containing protein</fullName>
    </recommendedName>
</protein>
<dbReference type="EMBL" id="JBHSMK010000004">
    <property type="protein sequence ID" value="MFC5436433.1"/>
    <property type="molecule type" value="Genomic_DNA"/>
</dbReference>
<reference evidence="2" key="1">
    <citation type="journal article" date="2019" name="Int. J. Syst. Evol. Microbiol.">
        <title>The Global Catalogue of Microorganisms (GCM) 10K type strain sequencing project: providing services to taxonomists for standard genome sequencing and annotation.</title>
        <authorList>
            <consortium name="The Broad Institute Genomics Platform"/>
            <consortium name="The Broad Institute Genome Sequencing Center for Infectious Disease"/>
            <person name="Wu L."/>
            <person name="Ma J."/>
        </authorList>
    </citation>
    <scope>NUCLEOTIDE SEQUENCE [LARGE SCALE GENOMIC DNA]</scope>
    <source>
        <strain evidence="2">JCM 17130</strain>
    </source>
</reference>
<gene>
    <name evidence="1" type="ORF">ACFPME_07675</name>
</gene>